<evidence type="ECO:0008006" key="5">
    <source>
        <dbReference type="Google" id="ProtNLM"/>
    </source>
</evidence>
<evidence type="ECO:0000313" key="2">
    <source>
        <dbReference type="EMBL" id="KRG99649.1"/>
    </source>
</evidence>
<proteinExistence type="predicted"/>
<evidence type="ECO:0000313" key="4">
    <source>
        <dbReference type="Proteomes" id="UP000008827"/>
    </source>
</evidence>
<gene>
    <name evidence="2" type="ORF">GLYMA_18G160400</name>
</gene>
<dbReference type="Proteomes" id="UP000008827">
    <property type="component" value="Chromosome 18"/>
</dbReference>
<feature type="compositionally biased region" description="Polar residues" evidence="1">
    <location>
        <begin position="83"/>
        <end position="92"/>
    </location>
</feature>
<dbReference type="STRING" id="3847.A0A0R0F8R7"/>
<dbReference type="AlphaFoldDB" id="A0A0R0F8R7"/>
<dbReference type="Gramene" id="KRG99649">
    <property type="protein sequence ID" value="KRG99649"/>
    <property type="gene ID" value="GLYMA_18G160400"/>
</dbReference>
<name>A0A0R0F8R7_SOYBN</name>
<dbReference type="EnsemblPlants" id="KRG99649">
    <property type="protein sequence ID" value="KRG99649"/>
    <property type="gene ID" value="GLYMA_18G160400"/>
</dbReference>
<protein>
    <recommendedName>
        <fullName evidence="5">CCHC-type domain-containing protein</fullName>
    </recommendedName>
</protein>
<accession>A0A0R0F8R7</accession>
<reference evidence="2" key="3">
    <citation type="submission" date="2018-07" db="EMBL/GenBank/DDBJ databases">
        <title>WGS assembly of Glycine max.</title>
        <authorList>
            <person name="Schmutz J."/>
            <person name="Cannon S."/>
            <person name="Schlueter J."/>
            <person name="Ma J."/>
            <person name="Mitros T."/>
            <person name="Nelson W."/>
            <person name="Hyten D."/>
            <person name="Song Q."/>
            <person name="Thelen J."/>
            <person name="Cheng J."/>
            <person name="Xu D."/>
            <person name="Hellsten U."/>
            <person name="May G."/>
            <person name="Yu Y."/>
            <person name="Sakurai T."/>
            <person name="Umezawa T."/>
            <person name="Bhattacharyya M."/>
            <person name="Sandhu D."/>
            <person name="Valliyodan B."/>
            <person name="Lindquist E."/>
            <person name="Peto M."/>
            <person name="Grant D."/>
            <person name="Shu S."/>
            <person name="Goodstein D."/>
            <person name="Barry K."/>
            <person name="Futrell-Griggs M."/>
            <person name="Abernathy B."/>
            <person name="Du J."/>
            <person name="Tian Z."/>
            <person name="Zhu L."/>
            <person name="Gill N."/>
            <person name="Joshi T."/>
            <person name="Libault M."/>
            <person name="Sethuraman A."/>
            <person name="Zhang X."/>
            <person name="Shinozaki K."/>
            <person name="Nguyen H."/>
            <person name="Wing R."/>
            <person name="Cregan P."/>
            <person name="Specht J."/>
            <person name="Grimwood J."/>
            <person name="Rokhsar D."/>
            <person name="Stacey G."/>
            <person name="Shoemaker R."/>
            <person name="Jackson S."/>
        </authorList>
    </citation>
    <scope>NUCLEOTIDE SEQUENCE</scope>
    <source>
        <tissue evidence="2">Callus</tissue>
    </source>
</reference>
<sequence>MWDTLAITYKGSFEVQRDKLSLVTCRYELFSMEEREKISNHVTTLRAINNLDSMTLEELVGILKVDKQELAQDERTKKGKSLALTTQRPKCNSASKESSSKALAINDALEEEYDDDDSDEEDEKLSLITRKIRKMWKNKNSSRFNSFSKRSFHKKEKSAIICYECKKPGHFKNKFFKSKKKSLMSTWEDLDEDNEEEANLLLDASSNDEDPQPYDTINSDGEEVIFKSKQDLIKREDEDLKKIHQAHLVDFILETTSLGDVGHETHKCKDFSKRATHQRVRSMLTNTHELTRKKDPKRFRYLKVKQFMLQISLIARKKY</sequence>
<keyword evidence="4" id="KW-1185">Reference proteome</keyword>
<reference evidence="2 3" key="1">
    <citation type="journal article" date="2010" name="Nature">
        <title>Genome sequence of the palaeopolyploid soybean.</title>
        <authorList>
            <person name="Schmutz J."/>
            <person name="Cannon S.B."/>
            <person name="Schlueter J."/>
            <person name="Ma J."/>
            <person name="Mitros T."/>
            <person name="Nelson W."/>
            <person name="Hyten D.L."/>
            <person name="Song Q."/>
            <person name="Thelen J.J."/>
            <person name="Cheng J."/>
            <person name="Xu D."/>
            <person name="Hellsten U."/>
            <person name="May G.D."/>
            <person name="Yu Y."/>
            <person name="Sakurai T."/>
            <person name="Umezawa T."/>
            <person name="Bhattacharyya M.K."/>
            <person name="Sandhu D."/>
            <person name="Valliyodan B."/>
            <person name="Lindquist E."/>
            <person name="Peto M."/>
            <person name="Grant D."/>
            <person name="Shu S."/>
            <person name="Goodstein D."/>
            <person name="Barry K."/>
            <person name="Futrell-Griggs M."/>
            <person name="Abernathy B."/>
            <person name="Du J."/>
            <person name="Tian Z."/>
            <person name="Zhu L."/>
            <person name="Gill N."/>
            <person name="Joshi T."/>
            <person name="Libault M."/>
            <person name="Sethuraman A."/>
            <person name="Zhang X.-C."/>
            <person name="Shinozaki K."/>
            <person name="Nguyen H.T."/>
            <person name="Wing R.A."/>
            <person name="Cregan P."/>
            <person name="Specht J."/>
            <person name="Grimwood J."/>
            <person name="Rokhsar D."/>
            <person name="Stacey G."/>
            <person name="Shoemaker R.C."/>
            <person name="Jackson S.A."/>
        </authorList>
    </citation>
    <scope>NUCLEOTIDE SEQUENCE</scope>
    <source>
        <strain evidence="3">cv. Williams 82</strain>
        <tissue evidence="2">Callus</tissue>
    </source>
</reference>
<dbReference type="InParanoid" id="A0A0R0F8R7"/>
<evidence type="ECO:0000256" key="1">
    <source>
        <dbReference type="SAM" id="MobiDB-lite"/>
    </source>
</evidence>
<dbReference type="EMBL" id="CM000851">
    <property type="protein sequence ID" value="KRG99649.1"/>
    <property type="molecule type" value="Genomic_DNA"/>
</dbReference>
<evidence type="ECO:0000313" key="3">
    <source>
        <dbReference type="EnsemblPlants" id="KRG99649"/>
    </source>
</evidence>
<reference evidence="3" key="2">
    <citation type="submission" date="2018-02" db="UniProtKB">
        <authorList>
            <consortium name="EnsemblPlants"/>
        </authorList>
    </citation>
    <scope>IDENTIFICATION</scope>
    <source>
        <strain evidence="3">Williams 82</strain>
    </source>
</reference>
<feature type="region of interest" description="Disordered" evidence="1">
    <location>
        <begin position="76"/>
        <end position="99"/>
    </location>
</feature>
<organism evidence="2">
    <name type="scientific">Glycine max</name>
    <name type="common">Soybean</name>
    <name type="synonym">Glycine hispida</name>
    <dbReference type="NCBI Taxonomy" id="3847"/>
    <lineage>
        <taxon>Eukaryota</taxon>
        <taxon>Viridiplantae</taxon>
        <taxon>Streptophyta</taxon>
        <taxon>Embryophyta</taxon>
        <taxon>Tracheophyta</taxon>
        <taxon>Spermatophyta</taxon>
        <taxon>Magnoliopsida</taxon>
        <taxon>eudicotyledons</taxon>
        <taxon>Gunneridae</taxon>
        <taxon>Pentapetalae</taxon>
        <taxon>rosids</taxon>
        <taxon>fabids</taxon>
        <taxon>Fabales</taxon>
        <taxon>Fabaceae</taxon>
        <taxon>Papilionoideae</taxon>
        <taxon>50 kb inversion clade</taxon>
        <taxon>NPAAA clade</taxon>
        <taxon>indigoferoid/millettioid clade</taxon>
        <taxon>Phaseoleae</taxon>
        <taxon>Glycine</taxon>
        <taxon>Glycine subgen. Soja</taxon>
    </lineage>
</organism>